<name>A0A9X2FEF2_9BACT</name>
<protein>
    <submittedName>
        <fullName evidence="2">DUF1207 domain-containing protein</fullName>
    </submittedName>
</protein>
<dbReference type="Pfam" id="PF06727">
    <property type="entry name" value="DUF1207"/>
    <property type="match status" value="1"/>
</dbReference>
<organism evidence="2 3">
    <name type="scientific">Aeoliella straminimaris</name>
    <dbReference type="NCBI Taxonomy" id="2954799"/>
    <lineage>
        <taxon>Bacteria</taxon>
        <taxon>Pseudomonadati</taxon>
        <taxon>Planctomycetota</taxon>
        <taxon>Planctomycetia</taxon>
        <taxon>Pirellulales</taxon>
        <taxon>Lacipirellulaceae</taxon>
        <taxon>Aeoliella</taxon>
    </lineage>
</organism>
<sequence length="335" mass="37675">MRYSFAPCASSLVLTLLVVGTAARGGDDVAVELANGGLVDNRAQDLWTPYVADSELRFDPAVSSAQYADSDFTLAGAGSSSDAWRWQLLPEGLIYRSYLAGPREPRFQLIYFEETSSNQTLWDVTLGGRQGLLRFGTEDPLRPQGWQLDIEGAGFVRLNIDNHHDVDVSDYRFGIPLTYGHGRWQFKIGYYHVSSHLGDELIVRMPSAQRKNYVRDSMLIGVSVNPRPAWRLYGETAYAFKPSGGAKHLEIQTGVEYAQPGPTGFRGTPFFATNGHLRQENNFGGDYTLQLGWLWRGPTGRTVRTGFQYLTGKSNLYQFFDESEEQYGWGLWYDF</sequence>
<dbReference type="InterPro" id="IPR009599">
    <property type="entry name" value="DUF1207"/>
</dbReference>
<proteinExistence type="predicted"/>
<comment type="caution">
    <text evidence="2">The sequence shown here is derived from an EMBL/GenBank/DDBJ whole genome shotgun (WGS) entry which is preliminary data.</text>
</comment>
<feature type="signal peptide" evidence="1">
    <location>
        <begin position="1"/>
        <end position="25"/>
    </location>
</feature>
<feature type="chain" id="PRO_5040879803" evidence="1">
    <location>
        <begin position="26"/>
        <end position="335"/>
    </location>
</feature>
<keyword evidence="3" id="KW-1185">Reference proteome</keyword>
<accession>A0A9X2FEF2</accession>
<dbReference type="RefSeq" id="WP_252854758.1">
    <property type="nucleotide sequence ID" value="NZ_JAMXLR010000077.1"/>
</dbReference>
<dbReference type="EMBL" id="JAMXLR010000077">
    <property type="protein sequence ID" value="MCO6046643.1"/>
    <property type="molecule type" value="Genomic_DNA"/>
</dbReference>
<evidence type="ECO:0000313" key="2">
    <source>
        <dbReference type="EMBL" id="MCO6046643.1"/>
    </source>
</evidence>
<evidence type="ECO:0000313" key="3">
    <source>
        <dbReference type="Proteomes" id="UP001155241"/>
    </source>
</evidence>
<dbReference type="AlphaFoldDB" id="A0A9X2FEF2"/>
<reference evidence="2" key="1">
    <citation type="submission" date="2022-06" db="EMBL/GenBank/DDBJ databases">
        <title>Aeoliella straminimaris, a novel planctomycete from sediments.</title>
        <authorList>
            <person name="Vitorino I.R."/>
            <person name="Lage O.M."/>
        </authorList>
    </citation>
    <scope>NUCLEOTIDE SEQUENCE</scope>
    <source>
        <strain evidence="2">ICT_H6.2</strain>
    </source>
</reference>
<keyword evidence="1" id="KW-0732">Signal</keyword>
<gene>
    <name evidence="2" type="ORF">NG895_22335</name>
</gene>
<dbReference type="Proteomes" id="UP001155241">
    <property type="component" value="Unassembled WGS sequence"/>
</dbReference>
<evidence type="ECO:0000256" key="1">
    <source>
        <dbReference type="SAM" id="SignalP"/>
    </source>
</evidence>